<evidence type="ECO:0000313" key="2">
    <source>
        <dbReference type="EMBL" id="QPJ65771.1"/>
    </source>
</evidence>
<dbReference type="AlphaFoldDB" id="A0A7T0C3C8"/>
<feature type="domain" description="FAD-binding" evidence="1">
    <location>
        <begin position="4"/>
        <end position="336"/>
    </location>
</feature>
<dbReference type="Gene3D" id="3.50.50.60">
    <property type="entry name" value="FAD/NAD(P)-binding domain"/>
    <property type="match status" value="1"/>
</dbReference>
<proteinExistence type="predicted"/>
<dbReference type="InterPro" id="IPR036188">
    <property type="entry name" value="FAD/NAD-bd_sf"/>
</dbReference>
<dbReference type="PANTHER" id="PTHR42685:SF22">
    <property type="entry name" value="CONDITIONED MEDIUM FACTOR RECEPTOR 1"/>
    <property type="match status" value="1"/>
</dbReference>
<dbReference type="PRINTS" id="PR00420">
    <property type="entry name" value="RNGMNOXGNASE"/>
</dbReference>
<evidence type="ECO:0000259" key="1">
    <source>
        <dbReference type="Pfam" id="PF01494"/>
    </source>
</evidence>
<reference evidence="3" key="1">
    <citation type="submission" date="2020-02" db="EMBL/GenBank/DDBJ databases">
        <title>Genomic and physiological characterization of two novel Nitrospinaceae genera.</title>
        <authorList>
            <person name="Mueller A.J."/>
            <person name="Jung M.-Y."/>
            <person name="Strachan C.R."/>
            <person name="Herbold C.W."/>
            <person name="Kirkegaard R.H."/>
            <person name="Daims H."/>
        </authorList>
    </citation>
    <scope>NUCLEOTIDE SEQUENCE [LARGE SCALE GENOMIC DNA]</scope>
</reference>
<dbReference type="InterPro" id="IPR050407">
    <property type="entry name" value="Geranylgeranyl_reductase"/>
</dbReference>
<dbReference type="KEGG" id="nva:G3M78_10365"/>
<organism evidence="2 3">
    <name type="scientific">Candidatus Nitrohelix vancouverensis</name>
    <dbReference type="NCBI Taxonomy" id="2705534"/>
    <lineage>
        <taxon>Bacteria</taxon>
        <taxon>Pseudomonadati</taxon>
        <taxon>Nitrospinota/Tectimicrobiota group</taxon>
        <taxon>Nitrospinota</taxon>
        <taxon>Nitrospinia</taxon>
        <taxon>Nitrospinales</taxon>
        <taxon>Nitrospinaceae</taxon>
        <taxon>Candidatus Nitrohelix</taxon>
    </lineage>
</organism>
<accession>A0A7T0C3C8</accession>
<gene>
    <name evidence="2" type="ORF">G3M78_10365</name>
</gene>
<dbReference type="Proteomes" id="UP000594464">
    <property type="component" value="Chromosome"/>
</dbReference>
<dbReference type="PANTHER" id="PTHR42685">
    <property type="entry name" value="GERANYLGERANYL DIPHOSPHATE REDUCTASE"/>
    <property type="match status" value="1"/>
</dbReference>
<dbReference type="SUPFAM" id="SSF51905">
    <property type="entry name" value="FAD/NAD(P)-binding domain"/>
    <property type="match status" value="1"/>
</dbReference>
<evidence type="ECO:0000313" key="3">
    <source>
        <dbReference type="Proteomes" id="UP000594464"/>
    </source>
</evidence>
<name>A0A7T0C3C8_9BACT</name>
<dbReference type="InterPro" id="IPR002938">
    <property type="entry name" value="FAD-bd"/>
</dbReference>
<dbReference type="EMBL" id="CP048620">
    <property type="protein sequence ID" value="QPJ65771.1"/>
    <property type="molecule type" value="Genomic_DNA"/>
</dbReference>
<dbReference type="GO" id="GO:0071949">
    <property type="term" value="F:FAD binding"/>
    <property type="evidence" value="ECO:0007669"/>
    <property type="project" value="InterPro"/>
</dbReference>
<protein>
    <submittedName>
        <fullName evidence="2">NAD(P)/FAD-dependent oxidoreductase</fullName>
    </submittedName>
</protein>
<sequence length="427" mass="46409">MKTYDLIVIGGGPAGSASAIFLAQRGYRVALLDRANFPRDKVCGEFISPGADAILDSLGVLDRVNAACSMRLKGIAVSSYETEGFSAEYPDCPKTGRVMTSLSLDRMTFDPILWEAAGEAGAERFPGFQATDLILESGRVVGVKGWDAEKTVFELRARAVVDAGGRNAISLRRLGLKREHSGEGKVALAAHWDGVYPPEPLCYMHVSRPGYTGLACVGPGRANIVLVVDQKRLRGESVHEFYVRTVLGNPLRAGLLAQAQPSEEARTIESLAFSVQPPKCGGLFLVGDASGFIDPFTGEGIYLSLRSAQLACETIADCLDANDFSITRTAAYEDRRRAEFGRKFFLSRALQFLLYRPVLCKAVTRIFARNADLASRVVGVIGDYIEPASVVAPRFLLELVCRMAQFPAQDRAGLDFVNRLPEKFRAG</sequence>
<dbReference type="Pfam" id="PF01494">
    <property type="entry name" value="FAD_binding_3"/>
    <property type="match status" value="1"/>
</dbReference>